<gene>
    <name evidence="2" type="ORF">B0T18DRAFT_132137</name>
</gene>
<keyword evidence="3" id="KW-1185">Reference proteome</keyword>
<dbReference type="EMBL" id="JAUKUD010000004">
    <property type="protein sequence ID" value="KAK0745467.1"/>
    <property type="molecule type" value="Genomic_DNA"/>
</dbReference>
<organism evidence="2 3">
    <name type="scientific">Schizothecium vesticola</name>
    <dbReference type="NCBI Taxonomy" id="314040"/>
    <lineage>
        <taxon>Eukaryota</taxon>
        <taxon>Fungi</taxon>
        <taxon>Dikarya</taxon>
        <taxon>Ascomycota</taxon>
        <taxon>Pezizomycotina</taxon>
        <taxon>Sordariomycetes</taxon>
        <taxon>Sordariomycetidae</taxon>
        <taxon>Sordariales</taxon>
        <taxon>Schizotheciaceae</taxon>
        <taxon>Schizothecium</taxon>
    </lineage>
</organism>
<comment type="caution">
    <text evidence="2">The sequence shown here is derived from an EMBL/GenBank/DDBJ whole genome shotgun (WGS) entry which is preliminary data.</text>
</comment>
<evidence type="ECO:0000256" key="1">
    <source>
        <dbReference type="SAM" id="MobiDB-lite"/>
    </source>
</evidence>
<sequence length="77" mass="8818">MYLRLSGIHPNMTEVFNIASGCRTPSALRISRQKLQRPPTLGPRRSRLLKSRPCRGAPMASLTRRTQPQRSRPYCQL</sequence>
<evidence type="ECO:0000313" key="2">
    <source>
        <dbReference type="EMBL" id="KAK0745467.1"/>
    </source>
</evidence>
<reference evidence="2" key="1">
    <citation type="submission" date="2023-06" db="EMBL/GenBank/DDBJ databases">
        <title>Genome-scale phylogeny and comparative genomics of the fungal order Sordariales.</title>
        <authorList>
            <consortium name="Lawrence Berkeley National Laboratory"/>
            <person name="Hensen N."/>
            <person name="Bonometti L."/>
            <person name="Westerberg I."/>
            <person name="Brannstrom I.O."/>
            <person name="Guillou S."/>
            <person name="Cros-Aarteil S."/>
            <person name="Calhoun S."/>
            <person name="Haridas S."/>
            <person name="Kuo A."/>
            <person name="Mondo S."/>
            <person name="Pangilinan J."/>
            <person name="Riley R."/>
            <person name="LaButti K."/>
            <person name="Andreopoulos B."/>
            <person name="Lipzen A."/>
            <person name="Chen C."/>
            <person name="Yanf M."/>
            <person name="Daum C."/>
            <person name="Ng V."/>
            <person name="Clum A."/>
            <person name="Steindorff A."/>
            <person name="Ohm R."/>
            <person name="Martin F."/>
            <person name="Silar P."/>
            <person name="Natvig D."/>
            <person name="Lalanne C."/>
            <person name="Gautier V."/>
            <person name="Ament-velasquez S.L."/>
            <person name="Kruys A."/>
            <person name="Hutchinson M.I."/>
            <person name="Powell A.J."/>
            <person name="Barry K."/>
            <person name="Miller A.N."/>
            <person name="Grigoriev I.V."/>
            <person name="Debuchy R."/>
            <person name="Gladieux P."/>
            <person name="Thoren M.H."/>
            <person name="Johannesson H."/>
        </authorList>
    </citation>
    <scope>NUCLEOTIDE SEQUENCE</scope>
    <source>
        <strain evidence="2">SMH3187-1</strain>
    </source>
</reference>
<dbReference type="Proteomes" id="UP001172155">
    <property type="component" value="Unassembled WGS sequence"/>
</dbReference>
<evidence type="ECO:0000313" key="3">
    <source>
        <dbReference type="Proteomes" id="UP001172155"/>
    </source>
</evidence>
<proteinExistence type="predicted"/>
<feature type="region of interest" description="Disordered" evidence="1">
    <location>
        <begin position="32"/>
        <end position="77"/>
    </location>
</feature>
<name>A0AA40ETW7_9PEZI</name>
<feature type="compositionally biased region" description="Basic residues" evidence="1">
    <location>
        <begin position="44"/>
        <end position="53"/>
    </location>
</feature>
<protein>
    <submittedName>
        <fullName evidence="2">Uncharacterized protein</fullName>
    </submittedName>
</protein>
<accession>A0AA40ETW7</accession>
<dbReference type="AlphaFoldDB" id="A0AA40ETW7"/>